<feature type="transmembrane region" description="Helical" evidence="6">
    <location>
        <begin position="80"/>
        <end position="98"/>
    </location>
</feature>
<feature type="transmembrane region" description="Helical" evidence="6">
    <location>
        <begin position="56"/>
        <end position="74"/>
    </location>
</feature>
<gene>
    <name evidence="7" type="ORF">K1F36_18530</name>
</gene>
<reference evidence="7 8" key="1">
    <citation type="submission" date="2021-08" db="EMBL/GenBank/DDBJ databases">
        <title>Muricauda profundi sp. nov., a marine bacterium isolated from deep seawater of the Mariana Trench.</title>
        <authorList>
            <person name="Wei Y."/>
        </authorList>
    </citation>
    <scope>NUCLEOTIDE SEQUENCE [LARGE SCALE GENOMIC DNA]</scope>
    <source>
        <strain evidence="7 8">W52</strain>
    </source>
</reference>
<evidence type="ECO:0000256" key="3">
    <source>
        <dbReference type="ARBA" id="ARBA00022692"/>
    </source>
</evidence>
<dbReference type="NCBIfam" id="TIGR00785">
    <property type="entry name" value="dass"/>
    <property type="match status" value="1"/>
</dbReference>
<dbReference type="RefSeq" id="WP_220115113.1">
    <property type="nucleotide sequence ID" value="NZ_JAHZSV010000048.1"/>
</dbReference>
<keyword evidence="4 6" id="KW-1133">Transmembrane helix</keyword>
<feature type="transmembrane region" description="Helical" evidence="6">
    <location>
        <begin position="454"/>
        <end position="473"/>
    </location>
</feature>
<feature type="transmembrane region" description="Helical" evidence="6">
    <location>
        <begin position="391"/>
        <end position="408"/>
    </location>
</feature>
<feature type="transmembrane region" description="Helical" evidence="6">
    <location>
        <begin position="296"/>
        <end position="313"/>
    </location>
</feature>
<evidence type="ECO:0000256" key="6">
    <source>
        <dbReference type="SAM" id="Phobius"/>
    </source>
</evidence>
<dbReference type="PANTHER" id="PTHR10283:SF82">
    <property type="entry name" value="SOLUTE CARRIER FAMILY 13 MEMBER 2"/>
    <property type="match status" value="1"/>
</dbReference>
<proteinExistence type="predicted"/>
<evidence type="ECO:0000256" key="4">
    <source>
        <dbReference type="ARBA" id="ARBA00022989"/>
    </source>
</evidence>
<comment type="caution">
    <text evidence="7">The sequence shown here is derived from an EMBL/GenBank/DDBJ whole genome shotgun (WGS) entry which is preliminary data.</text>
</comment>
<evidence type="ECO:0000256" key="5">
    <source>
        <dbReference type="ARBA" id="ARBA00023136"/>
    </source>
</evidence>
<keyword evidence="8" id="KW-1185">Reference proteome</keyword>
<evidence type="ECO:0000313" key="8">
    <source>
        <dbReference type="Proteomes" id="UP001196136"/>
    </source>
</evidence>
<organism evidence="7 8">
    <name type="scientific">Flagellimonas abyssi</name>
    <dbReference type="NCBI Taxonomy" id="2864871"/>
    <lineage>
        <taxon>Bacteria</taxon>
        <taxon>Pseudomonadati</taxon>
        <taxon>Bacteroidota</taxon>
        <taxon>Flavobacteriia</taxon>
        <taxon>Flavobacteriales</taxon>
        <taxon>Flavobacteriaceae</taxon>
        <taxon>Flagellimonas</taxon>
    </lineage>
</organism>
<dbReference type="InterPro" id="IPR031312">
    <property type="entry name" value="Na/sul_symport_CS"/>
</dbReference>
<keyword evidence="2" id="KW-0813">Transport</keyword>
<dbReference type="CDD" id="cd01115">
    <property type="entry name" value="SLC13_permease"/>
    <property type="match status" value="1"/>
</dbReference>
<feature type="transmembrane region" description="Helical" evidence="6">
    <location>
        <begin position="214"/>
        <end position="236"/>
    </location>
</feature>
<comment type="subcellular location">
    <subcellularLocation>
        <location evidence="1">Membrane</location>
        <topology evidence="1">Multi-pass membrane protein</topology>
    </subcellularLocation>
</comment>
<name>A0ABS7EW25_9FLAO</name>
<dbReference type="InterPro" id="IPR001898">
    <property type="entry name" value="SLC13A/DASS"/>
</dbReference>
<feature type="transmembrane region" description="Helical" evidence="6">
    <location>
        <begin position="364"/>
        <end position="384"/>
    </location>
</feature>
<keyword evidence="3 6" id="KW-0812">Transmembrane</keyword>
<feature type="transmembrane region" description="Helical" evidence="6">
    <location>
        <begin position="271"/>
        <end position="290"/>
    </location>
</feature>
<accession>A0ABS7EW25</accession>
<dbReference type="PANTHER" id="PTHR10283">
    <property type="entry name" value="SOLUTE CARRIER FAMILY 13 MEMBER"/>
    <property type="match status" value="1"/>
</dbReference>
<protein>
    <submittedName>
        <fullName evidence="7">DASS family sodium-coupled anion symporter</fullName>
    </submittedName>
</protein>
<dbReference type="PROSITE" id="PS01271">
    <property type="entry name" value="NA_SULFATE"/>
    <property type="match status" value="1"/>
</dbReference>
<feature type="transmembrane region" description="Helical" evidence="6">
    <location>
        <begin position="110"/>
        <end position="129"/>
    </location>
</feature>
<evidence type="ECO:0000256" key="2">
    <source>
        <dbReference type="ARBA" id="ARBA00022448"/>
    </source>
</evidence>
<evidence type="ECO:0000313" key="7">
    <source>
        <dbReference type="EMBL" id="MBW8201823.1"/>
    </source>
</evidence>
<feature type="transmembrane region" description="Helical" evidence="6">
    <location>
        <begin position="333"/>
        <end position="352"/>
    </location>
</feature>
<dbReference type="EMBL" id="JAHZSV010000048">
    <property type="protein sequence ID" value="MBW8201823.1"/>
    <property type="molecule type" value="Genomic_DNA"/>
</dbReference>
<evidence type="ECO:0000256" key="1">
    <source>
        <dbReference type="ARBA" id="ARBA00004141"/>
    </source>
</evidence>
<keyword evidence="5 6" id="KW-0472">Membrane</keyword>
<dbReference type="Pfam" id="PF00939">
    <property type="entry name" value="Na_sulph_symp"/>
    <property type="match status" value="1"/>
</dbReference>
<feature type="transmembrane region" description="Helical" evidence="6">
    <location>
        <begin position="414"/>
        <end position="433"/>
    </location>
</feature>
<feature type="transmembrane region" description="Helical" evidence="6">
    <location>
        <begin position="174"/>
        <end position="194"/>
    </location>
</feature>
<sequence>MSLVKRNIFLVLGPLAFLILQTFDPPSGMPESAFSMLGITLWMAIWWVTEAIPIGVTALLPIILFPLTGAVDLSSTTASYGHRYIFLYMGGFMLAIAIEKWNLHKRIALQVIRIIGTNVSKIILGFMVATAFLSMWISNTATSVMMLPIAMSIVTQLKDNPATREDENLIFGKALMLGIAYSASIGGVATLIGTPPNLVFAGYVEEVYGIEITFWQWAKWGLPIAIPLLVIAWIYLTKYAFTFKQKEFPGGREEINALIKELGPMKKEEKIVLGIFVLTAFAWITRSFVLQPLLPAIDDTIIAMCAGILLFTIKSDNKKEPLINWEDAVKLPWGIILLFGGGMALASGFETTGLAEWLGSQMSLLQGLALMVLVVVIVASVNFITEVTSNLATTAMLLPILAPIAIGLDINPYILMVATTVAASCAFMLPVATPPNAVVFGSGYLKISDMAKSGIWMNIVSIVFLSLMVYYVLPLIWDFHPREFSAFISEKITK</sequence>
<dbReference type="Proteomes" id="UP001196136">
    <property type="component" value="Unassembled WGS sequence"/>
</dbReference>